<dbReference type="Pfam" id="PF00855">
    <property type="entry name" value="PWWP"/>
    <property type="match status" value="1"/>
</dbReference>
<evidence type="ECO:0000313" key="3">
    <source>
        <dbReference type="EMBL" id="KAJ8762579.1"/>
    </source>
</evidence>
<evidence type="ECO:0000256" key="1">
    <source>
        <dbReference type="SAM" id="MobiDB-lite"/>
    </source>
</evidence>
<evidence type="ECO:0000259" key="2">
    <source>
        <dbReference type="PROSITE" id="PS50812"/>
    </source>
</evidence>
<dbReference type="PROSITE" id="PS50812">
    <property type="entry name" value="PWWP"/>
    <property type="match status" value="1"/>
</dbReference>
<gene>
    <name evidence="3" type="ORF">K2173_008018</name>
</gene>
<proteinExistence type="predicted"/>
<dbReference type="SUPFAM" id="SSF63748">
    <property type="entry name" value="Tudor/PWWP/MBT"/>
    <property type="match status" value="1"/>
</dbReference>
<feature type="compositionally biased region" description="Polar residues" evidence="1">
    <location>
        <begin position="222"/>
        <end position="231"/>
    </location>
</feature>
<feature type="compositionally biased region" description="Basic and acidic residues" evidence="1">
    <location>
        <begin position="200"/>
        <end position="219"/>
    </location>
</feature>
<organism evidence="3 4">
    <name type="scientific">Erythroxylum novogranatense</name>
    <dbReference type="NCBI Taxonomy" id="1862640"/>
    <lineage>
        <taxon>Eukaryota</taxon>
        <taxon>Viridiplantae</taxon>
        <taxon>Streptophyta</taxon>
        <taxon>Embryophyta</taxon>
        <taxon>Tracheophyta</taxon>
        <taxon>Spermatophyta</taxon>
        <taxon>Magnoliopsida</taxon>
        <taxon>eudicotyledons</taxon>
        <taxon>Gunneridae</taxon>
        <taxon>Pentapetalae</taxon>
        <taxon>rosids</taxon>
        <taxon>fabids</taxon>
        <taxon>Malpighiales</taxon>
        <taxon>Erythroxylaceae</taxon>
        <taxon>Erythroxylum</taxon>
    </lineage>
</organism>
<evidence type="ECO:0000313" key="4">
    <source>
        <dbReference type="Proteomes" id="UP001159364"/>
    </source>
</evidence>
<feature type="compositionally biased region" description="Polar residues" evidence="1">
    <location>
        <begin position="147"/>
        <end position="156"/>
    </location>
</feature>
<feature type="region of interest" description="Disordered" evidence="1">
    <location>
        <begin position="120"/>
        <end position="187"/>
    </location>
</feature>
<dbReference type="Proteomes" id="UP001159364">
    <property type="component" value="Linkage Group LG06"/>
</dbReference>
<dbReference type="EMBL" id="JAIWQS010000006">
    <property type="protein sequence ID" value="KAJ8762579.1"/>
    <property type="molecule type" value="Genomic_DNA"/>
</dbReference>
<comment type="caution">
    <text evidence="3">The sequence shown here is derived from an EMBL/GenBank/DDBJ whole genome shotgun (WGS) entry which is preliminary data.</text>
</comment>
<dbReference type="Gene3D" id="2.30.30.140">
    <property type="match status" value="1"/>
</dbReference>
<sequence length="269" mass="29677">MKRKATEGKCCAQIESYNSDKGASMVASENGGGSPMPGDLIWIKHSGESWWLAVVVNEDAVSRTSRPRTRSIGDVLIRIYGSSQYLYVDPSKFHSEFQSMLKENNGCSREILLKSLDQVLAHPKSSQSRRQQSKSKGTSRAMVNASGEKSNQNGINQERKLNHKSNSSEDAACNVRAKKAKAKHSKQFTLEKHNLKCRNIDEGDKTMTPLRDEVPKEDPLQSPKSGGSSFARSKEPNARRRKVMQTLGLVAPSGSPFGKDGCMFSESLL</sequence>
<dbReference type="CDD" id="cd05162">
    <property type="entry name" value="PWWP"/>
    <property type="match status" value="1"/>
</dbReference>
<dbReference type="InterPro" id="IPR000313">
    <property type="entry name" value="PWWP_dom"/>
</dbReference>
<feature type="compositionally biased region" description="Low complexity" evidence="1">
    <location>
        <begin position="124"/>
        <end position="140"/>
    </location>
</feature>
<feature type="compositionally biased region" description="Basic residues" evidence="1">
    <location>
        <begin position="176"/>
        <end position="186"/>
    </location>
</feature>
<feature type="domain" description="PWWP" evidence="2">
    <location>
        <begin position="37"/>
        <end position="99"/>
    </location>
</feature>
<protein>
    <recommendedName>
        <fullName evidence="2">PWWP domain-containing protein</fullName>
    </recommendedName>
</protein>
<accession>A0AAV8T8E3</accession>
<reference evidence="3 4" key="1">
    <citation type="submission" date="2021-09" db="EMBL/GenBank/DDBJ databases">
        <title>Genomic insights and catalytic innovation underlie evolution of tropane alkaloids biosynthesis.</title>
        <authorList>
            <person name="Wang Y.-J."/>
            <person name="Tian T."/>
            <person name="Huang J.-P."/>
            <person name="Huang S.-X."/>
        </authorList>
    </citation>
    <scope>NUCLEOTIDE SEQUENCE [LARGE SCALE GENOMIC DNA]</scope>
    <source>
        <strain evidence="3">KIB-2018</strain>
        <tissue evidence="3">Leaf</tissue>
    </source>
</reference>
<keyword evidence="4" id="KW-1185">Reference proteome</keyword>
<feature type="region of interest" description="Disordered" evidence="1">
    <location>
        <begin position="200"/>
        <end position="258"/>
    </location>
</feature>
<name>A0AAV8T8E3_9ROSI</name>
<dbReference type="AlphaFoldDB" id="A0AAV8T8E3"/>